<proteinExistence type="predicted"/>
<comment type="caution">
    <text evidence="1">The sequence shown here is derived from an EMBL/GenBank/DDBJ whole genome shotgun (WGS) entry which is preliminary data.</text>
</comment>
<accession>A0A9Q3Q643</accession>
<dbReference type="EMBL" id="AVOT02124448">
    <property type="protein sequence ID" value="MBW0586624.1"/>
    <property type="molecule type" value="Genomic_DNA"/>
</dbReference>
<dbReference type="Proteomes" id="UP000765509">
    <property type="component" value="Unassembled WGS sequence"/>
</dbReference>
<keyword evidence="2" id="KW-1185">Reference proteome</keyword>
<evidence type="ECO:0000313" key="2">
    <source>
        <dbReference type="Proteomes" id="UP000765509"/>
    </source>
</evidence>
<protein>
    <submittedName>
        <fullName evidence="1">Uncharacterized protein</fullName>
    </submittedName>
</protein>
<organism evidence="1 2">
    <name type="scientific">Austropuccinia psidii MF-1</name>
    <dbReference type="NCBI Taxonomy" id="1389203"/>
    <lineage>
        <taxon>Eukaryota</taxon>
        <taxon>Fungi</taxon>
        <taxon>Dikarya</taxon>
        <taxon>Basidiomycota</taxon>
        <taxon>Pucciniomycotina</taxon>
        <taxon>Pucciniomycetes</taxon>
        <taxon>Pucciniales</taxon>
        <taxon>Sphaerophragmiaceae</taxon>
        <taxon>Austropuccinia</taxon>
    </lineage>
</organism>
<reference evidence="1" key="1">
    <citation type="submission" date="2021-03" db="EMBL/GenBank/DDBJ databases">
        <title>Draft genome sequence of rust myrtle Austropuccinia psidii MF-1, a brazilian biotype.</title>
        <authorList>
            <person name="Quecine M.C."/>
            <person name="Pachon D.M.R."/>
            <person name="Bonatelli M.L."/>
            <person name="Correr F.H."/>
            <person name="Franceschini L.M."/>
            <person name="Leite T.F."/>
            <person name="Margarido G.R.A."/>
            <person name="Almeida C.A."/>
            <person name="Ferrarezi J.A."/>
            <person name="Labate C.A."/>
        </authorList>
    </citation>
    <scope>NUCLEOTIDE SEQUENCE</scope>
    <source>
        <strain evidence="1">MF-1</strain>
    </source>
</reference>
<dbReference type="OrthoDB" id="2684341at2759"/>
<evidence type="ECO:0000313" key="1">
    <source>
        <dbReference type="EMBL" id="MBW0586624.1"/>
    </source>
</evidence>
<sequence>MITFISDHKEYHDPSNPLSNEFSSSNTCAAVVCDSRTPSTPTSVYIPSPNSHRNVDLLPSLYPDSLEELWYEEEKPEEIEAVIKAVPSAYHYYLDLISKVKAEIPHPHHSCDHHIKLDVSL</sequence>
<gene>
    <name evidence="1" type="ORF">O181_126339</name>
</gene>
<dbReference type="AlphaFoldDB" id="A0A9Q3Q643"/>
<name>A0A9Q3Q643_9BASI</name>